<feature type="signal peptide" evidence="1">
    <location>
        <begin position="1"/>
        <end position="19"/>
    </location>
</feature>
<reference evidence="2 3" key="1">
    <citation type="journal article" date="2014" name="Genome Announc.">
        <title>Genome Sequence of a Promising Hydrogen-Producing Facultative Anaerobic Bacterium, Brevundimonas naejangsanensis Strain B1.</title>
        <authorList>
            <person name="Su H."/>
            <person name="Zhang T."/>
            <person name="Bao M."/>
            <person name="Jiang Y."/>
            <person name="Wang Y."/>
            <person name="Tan T."/>
        </authorList>
    </citation>
    <scope>NUCLEOTIDE SEQUENCE [LARGE SCALE GENOMIC DNA]</scope>
    <source>
        <strain evidence="2 3">B1</strain>
    </source>
</reference>
<keyword evidence="1" id="KW-0732">Signal</keyword>
<name>A0A172Y543_9CAUL</name>
<evidence type="ECO:0000256" key="1">
    <source>
        <dbReference type="SAM" id="SignalP"/>
    </source>
</evidence>
<accession>A0A172Y543</accession>
<feature type="chain" id="PRO_5008004262" description="DUF995 domain-containing protein" evidence="1">
    <location>
        <begin position="20"/>
        <end position="123"/>
    </location>
</feature>
<protein>
    <recommendedName>
        <fullName evidence="4">DUF995 domain-containing protein</fullName>
    </recommendedName>
</protein>
<dbReference type="EMBL" id="CP015614">
    <property type="protein sequence ID" value="ANF54185.1"/>
    <property type="molecule type" value="Genomic_DNA"/>
</dbReference>
<dbReference type="Proteomes" id="UP000077603">
    <property type="component" value="Chromosome"/>
</dbReference>
<dbReference type="KEGG" id="bne:DA69_05170"/>
<keyword evidence="3" id="KW-1185">Reference proteome</keyword>
<organism evidence="2 3">
    <name type="scientific">Brevundimonas naejangsanensis</name>
    <dbReference type="NCBI Taxonomy" id="588932"/>
    <lineage>
        <taxon>Bacteria</taxon>
        <taxon>Pseudomonadati</taxon>
        <taxon>Pseudomonadota</taxon>
        <taxon>Alphaproteobacteria</taxon>
        <taxon>Caulobacterales</taxon>
        <taxon>Caulobacteraceae</taxon>
        <taxon>Brevundimonas</taxon>
    </lineage>
</organism>
<dbReference type="RefSeq" id="WP_025977130.1">
    <property type="nucleotide sequence ID" value="NZ_CP015614.1"/>
</dbReference>
<evidence type="ECO:0000313" key="3">
    <source>
        <dbReference type="Proteomes" id="UP000077603"/>
    </source>
</evidence>
<dbReference type="OrthoDB" id="8449377at2"/>
<sequence length="123" mass="13879">MRTAVLIAVMLAAPLGAQASDRGRGVEAMQATFGNTVVSHYPNGNWVKHWFDRDGAYRALFSDGRRLTARWAQEDDKICLNEIRPRMIISRFCTPYIEVSVGETWSGRDPLGRRVRNELVAGR</sequence>
<dbReference type="AlphaFoldDB" id="A0A172Y543"/>
<evidence type="ECO:0000313" key="2">
    <source>
        <dbReference type="EMBL" id="ANF54185.1"/>
    </source>
</evidence>
<evidence type="ECO:0008006" key="4">
    <source>
        <dbReference type="Google" id="ProtNLM"/>
    </source>
</evidence>
<dbReference type="eggNOG" id="ENOG5033W7V">
    <property type="taxonomic scope" value="Bacteria"/>
</dbReference>
<proteinExistence type="predicted"/>
<gene>
    <name evidence="2" type="ORF">DA69_05170</name>
</gene>